<dbReference type="Pfam" id="PF04253">
    <property type="entry name" value="TFR_dimer"/>
    <property type="match status" value="1"/>
</dbReference>
<reference evidence="4" key="1">
    <citation type="submission" date="2025-08" db="UniProtKB">
        <authorList>
            <consortium name="RefSeq"/>
        </authorList>
    </citation>
    <scope>IDENTIFICATION</scope>
    <source>
        <tissue evidence="4">Skeletal muscle</tissue>
    </source>
</reference>
<dbReference type="InterPro" id="IPR036757">
    <property type="entry name" value="TFR-like_dimer_dom_sf"/>
</dbReference>
<dbReference type="Gene3D" id="1.20.930.40">
    <property type="entry name" value="Transferrin receptor-like, dimerisation domain"/>
    <property type="match status" value="1"/>
</dbReference>
<dbReference type="GO" id="GO:0006879">
    <property type="term" value="P:intracellular iron ion homeostasis"/>
    <property type="evidence" value="ECO:0007669"/>
    <property type="project" value="UniProtKB-UniRule"/>
</dbReference>
<dbReference type="InterPro" id="IPR039373">
    <property type="entry name" value="Peptidase_M28B"/>
</dbReference>
<keyword evidence="1" id="KW-0254">Endocytosis</keyword>
<feature type="domain" description="Transferrin receptor-like dimerisation" evidence="2">
    <location>
        <begin position="169"/>
        <end position="279"/>
    </location>
</feature>
<dbReference type="SUPFAM" id="SSF47672">
    <property type="entry name" value="Transferrin receptor-like dimerisation domain"/>
    <property type="match status" value="1"/>
</dbReference>
<comment type="function">
    <text evidence="1">Cellular uptake of iron occurs via receptor-mediated endocytosis of ligand-occupied transferrin receptor into specialized endosomes. Endosomal acidification leads to iron release. The apotransferrin-receptor complex is then recycled to the cell surface with a return to neutral pH and the concomitant loss of affinity of apotransferrin for its receptor. Transferrin receptor is necessary for development of erythrocytes and the nervous system. Acts as a lipid sensor that regulates mitochondrial fusion by regulating activation of the JNK pathway.</text>
</comment>
<keyword evidence="1" id="KW-0449">Lipoprotein</keyword>
<evidence type="ECO:0000256" key="1">
    <source>
        <dbReference type="RuleBase" id="RU367157"/>
    </source>
</evidence>
<dbReference type="FunFam" id="1.20.930.40:FF:000002">
    <property type="entry name" value="Transferrin receptor protein 1"/>
    <property type="match status" value="1"/>
</dbReference>
<dbReference type="GO" id="GO:0033572">
    <property type="term" value="P:transferrin transport"/>
    <property type="evidence" value="ECO:0007669"/>
    <property type="project" value="UniProtKB-UniRule"/>
</dbReference>
<name>A0A6I9X707_9SAUR</name>
<dbReference type="KEGG" id="tsr:106540589"/>
<comment type="subunit">
    <text evidence="1">Homodimer; disulfide-linked.</text>
</comment>
<dbReference type="Proteomes" id="UP000504617">
    <property type="component" value="Unplaced"/>
</dbReference>
<proteinExistence type="inferred from homology"/>
<evidence type="ECO:0000313" key="3">
    <source>
        <dbReference type="Proteomes" id="UP000504617"/>
    </source>
</evidence>
<keyword evidence="1" id="KW-0564">Palmitate</keyword>
<dbReference type="OrthoDB" id="5841748at2759"/>
<evidence type="ECO:0000259" key="2">
    <source>
        <dbReference type="Pfam" id="PF04253"/>
    </source>
</evidence>
<dbReference type="PANTHER" id="PTHR10404">
    <property type="entry name" value="N-ACETYLATED-ALPHA-LINKED ACIDIC DIPEPTIDASE"/>
    <property type="match status" value="1"/>
</dbReference>
<comment type="subcellular location">
    <subcellularLocation>
        <location evidence="1">Cell membrane</location>
        <topology evidence="1">Single-pass type II membrane protein</topology>
    </subcellularLocation>
    <subcellularLocation>
        <location evidence="1">Melanosome</location>
    </subcellularLocation>
</comment>
<organism evidence="3 4">
    <name type="scientific">Thamnophis sirtalis</name>
    <dbReference type="NCBI Taxonomy" id="35019"/>
    <lineage>
        <taxon>Eukaryota</taxon>
        <taxon>Metazoa</taxon>
        <taxon>Chordata</taxon>
        <taxon>Craniata</taxon>
        <taxon>Vertebrata</taxon>
        <taxon>Euteleostomi</taxon>
        <taxon>Lepidosauria</taxon>
        <taxon>Squamata</taxon>
        <taxon>Bifurcata</taxon>
        <taxon>Unidentata</taxon>
        <taxon>Episquamata</taxon>
        <taxon>Toxicofera</taxon>
        <taxon>Serpentes</taxon>
        <taxon>Colubroidea</taxon>
        <taxon>Colubridae</taxon>
        <taxon>Natricinae</taxon>
        <taxon>Thamnophis</taxon>
    </lineage>
</organism>
<keyword evidence="3" id="KW-1185">Reference proteome</keyword>
<keyword evidence="1" id="KW-0325">Glycoprotein</keyword>
<dbReference type="Gene3D" id="3.40.630.10">
    <property type="entry name" value="Zn peptidases"/>
    <property type="match status" value="1"/>
</dbReference>
<protein>
    <recommendedName>
        <fullName evidence="1">Transferrin receptor protein 1</fullName>
    </recommendedName>
</protein>
<dbReference type="GO" id="GO:0009897">
    <property type="term" value="C:external side of plasma membrane"/>
    <property type="evidence" value="ECO:0007669"/>
    <property type="project" value="TreeGrafter"/>
</dbReference>
<dbReference type="InterPro" id="IPR007365">
    <property type="entry name" value="TFR-like_dimer_dom"/>
</dbReference>
<gene>
    <name evidence="4" type="primary">LOC106540589</name>
</gene>
<dbReference type="RefSeq" id="XP_013911239.1">
    <property type="nucleotide sequence ID" value="XM_014055764.1"/>
</dbReference>
<keyword evidence="1" id="KW-0472">Membrane</keyword>
<accession>A0A6I9X707</accession>
<dbReference type="GO" id="GO:0031623">
    <property type="term" value="P:receptor internalization"/>
    <property type="evidence" value="ECO:0007669"/>
    <property type="project" value="UniProtKB-UniRule"/>
</dbReference>
<comment type="similarity">
    <text evidence="1">Belongs to the peptidase M28 family. M28B subfamily.</text>
</comment>
<keyword evidence="1" id="KW-1003">Cell membrane</keyword>
<comment type="PTM">
    <text evidence="1">Stearoylated.</text>
</comment>
<sequence>MPPGSSRAQASSFHLAGSKEFRFSSSPLLKKLLEEAVTDVAFLPLNLRAAFASKEVPFRFDDAARTFIASSGIPSVSFSINNGGDSYPYPYFGTAEDNTGNLLAVFSNSITTMENAMRLAALIAGRMALRLTHDRELYLDYKSYDSRLHSFVTSLLPYQREMKKRGLEIQWLFRARGDFTRATTALTQDVKNTDLNDRDASRLLNDRLMKVEYQFLSPYVSPMDTPFRHILLGSGSHTAQALLEHVSLLKTNSSAFDEDLFRNQLALLTWTIQGAANTLSGDVWDINNEL</sequence>
<dbReference type="AlphaFoldDB" id="A0A6I9X707"/>
<dbReference type="PANTHER" id="PTHR10404:SF26">
    <property type="entry name" value="TRANSFERRIN RECEPTOR PROTEIN 1"/>
    <property type="match status" value="1"/>
</dbReference>
<dbReference type="GeneID" id="106540589"/>
<dbReference type="GO" id="GO:0042470">
    <property type="term" value="C:melanosome"/>
    <property type="evidence" value="ECO:0007669"/>
    <property type="project" value="UniProtKB-SubCell"/>
</dbReference>
<evidence type="ECO:0000313" key="4">
    <source>
        <dbReference type="RefSeq" id="XP_013911239.1"/>
    </source>
</evidence>
<keyword evidence="1" id="KW-0675">Receptor</keyword>
<dbReference type="GO" id="GO:0004998">
    <property type="term" value="F:transferrin receptor activity"/>
    <property type="evidence" value="ECO:0007669"/>
    <property type="project" value="UniProtKB-UniRule"/>
</dbReference>